<dbReference type="Pfam" id="PF13949">
    <property type="entry name" value="ALIX_LYPXL_bnd"/>
    <property type="match status" value="1"/>
</dbReference>
<comment type="similarity">
    <text evidence="1">Belongs to the palA/RIM20 family.</text>
</comment>
<evidence type="ECO:0000259" key="4">
    <source>
        <dbReference type="PROSITE" id="PS51180"/>
    </source>
</evidence>
<evidence type="ECO:0000256" key="1">
    <source>
        <dbReference type="ARBA" id="ARBA00038154"/>
    </source>
</evidence>
<evidence type="ECO:0000256" key="3">
    <source>
        <dbReference type="SAM" id="MobiDB-lite"/>
    </source>
</evidence>
<feature type="coiled-coil region" evidence="2">
    <location>
        <begin position="257"/>
        <end position="284"/>
    </location>
</feature>
<keyword evidence="6" id="KW-1185">Reference proteome</keyword>
<dbReference type="Gene3D" id="1.20.120.560">
    <property type="entry name" value="alix/aip1 in complex with the ypdl late domain"/>
    <property type="match status" value="1"/>
</dbReference>
<dbReference type="InterPro" id="IPR038499">
    <property type="entry name" value="BRO1_sf"/>
</dbReference>
<organism evidence="5 6">
    <name type="scientific">Cercophora samala</name>
    <dbReference type="NCBI Taxonomy" id="330535"/>
    <lineage>
        <taxon>Eukaryota</taxon>
        <taxon>Fungi</taxon>
        <taxon>Dikarya</taxon>
        <taxon>Ascomycota</taxon>
        <taxon>Pezizomycotina</taxon>
        <taxon>Sordariomycetes</taxon>
        <taxon>Sordariomycetidae</taxon>
        <taxon>Sordariales</taxon>
        <taxon>Lasiosphaeriaceae</taxon>
        <taxon>Cercophora</taxon>
    </lineage>
</organism>
<sequence length="831" mass="92959">MFRHDLEVIDSLRRDAVNTREPHSTGIKKLQTYAGQLVWMSGKFPIDIGVEFTWYPALGYHTEHPLVQNNLQYELLNILYNLAALYSQLAVSSNRSDTEGLKTAASFFSQAAGVLAHMKKEVLPELRMANPPDDMDEATLEALTQLNLAQSQECFWQKAVMDQYKDASIAKLAARVSDLYNLAVEAAMQSEAISSAWIHHMSAKHHHFAAAAQYRAACDCLEKKRYGEEVARLKDAVNCVNEGLKECRGGYISKAVVDDLHGLKKRVEEDLKRAEKDNDVIYLQIVPPKPELKILDRANMAVARVPPQVAKPYEYFGDHAEFGPALFTKLVPFSVHVAVSIYEERRDRLVNNNIIAELETMTDRLHEILSSLNLPGSLQALEKPLGLPGTLVQHAEEIRQADALNRLQRGFADVEKLCASDKAIFEEGKALLAAEEEEDRALRLKYGTQRWARPESRADPSPDGGAKLWNQAGDVDGYFASSTSSDAVVREKFAAVKETLAILAGPDRGMMDYIPNSRRTEIPELLKPAIGRLRGVYNDVLRLESRRRKRIESLRARSRADDIKGDIMAEAARLERTYPNTAIVPAHFEDFFDKRLDSLYESELEALEKEQADQEKIVSEIQRANRDFESQKKVIGEGGNREREKALQRLDNAYYKYKEIVSNIEVGRKFYNDLSRIVEQFRNQARSWVNERRQEARMLEDELSMPPLASLSMRSSQPQSPPPQAHQSPAPSSYYMQSPQRQPVRAPAAQSPPVEAQIQSWADNVPQQQPKPMPPIASMQGAWMPNMGIKFSGPGAGGSGGSAGQGQQQGGGNPPGPVRGTWDPSSGIRFG</sequence>
<evidence type="ECO:0000313" key="5">
    <source>
        <dbReference type="EMBL" id="KAK0666616.1"/>
    </source>
</evidence>
<comment type="caution">
    <text evidence="5">The sequence shown here is derived from an EMBL/GenBank/DDBJ whole genome shotgun (WGS) entry which is preliminary data.</text>
</comment>
<keyword evidence="2" id="KW-0175">Coiled coil</keyword>
<dbReference type="InterPro" id="IPR004328">
    <property type="entry name" value="BRO1_dom"/>
</dbReference>
<dbReference type="PANTHER" id="PTHR23030">
    <property type="entry name" value="PCD6 INTERACTING PROTEIN-RELATED"/>
    <property type="match status" value="1"/>
</dbReference>
<dbReference type="CDD" id="cd09241">
    <property type="entry name" value="BRO1_ScRim20-like"/>
    <property type="match status" value="1"/>
</dbReference>
<proteinExistence type="inferred from homology"/>
<name>A0AA40D879_9PEZI</name>
<feature type="compositionally biased region" description="Gly residues" evidence="3">
    <location>
        <begin position="794"/>
        <end position="813"/>
    </location>
</feature>
<accession>A0AA40D879</accession>
<dbReference type="Proteomes" id="UP001174997">
    <property type="component" value="Unassembled WGS sequence"/>
</dbReference>
<dbReference type="Gene3D" id="1.20.140.50">
    <property type="entry name" value="alix/aip1 like domains"/>
    <property type="match status" value="1"/>
</dbReference>
<protein>
    <submittedName>
        <fullName evidence="5">PH-response regulator protein</fullName>
    </submittedName>
</protein>
<feature type="region of interest" description="Disordered" evidence="3">
    <location>
        <begin position="710"/>
        <end position="831"/>
    </location>
</feature>
<dbReference type="GO" id="GO:0005768">
    <property type="term" value="C:endosome"/>
    <property type="evidence" value="ECO:0007669"/>
    <property type="project" value="TreeGrafter"/>
</dbReference>
<dbReference type="SMART" id="SM01041">
    <property type="entry name" value="BRO1"/>
    <property type="match status" value="1"/>
</dbReference>
<dbReference type="PROSITE" id="PS51180">
    <property type="entry name" value="BRO1"/>
    <property type="match status" value="1"/>
</dbReference>
<dbReference type="AlphaFoldDB" id="A0AA40D879"/>
<dbReference type="PANTHER" id="PTHR23030:SF39">
    <property type="entry name" value="PROGRAMMED CELL DEATH 6-INTERACTING PROTEIN"/>
    <property type="match status" value="1"/>
</dbReference>
<evidence type="ECO:0000313" key="6">
    <source>
        <dbReference type="Proteomes" id="UP001174997"/>
    </source>
</evidence>
<dbReference type="EMBL" id="JAULSY010000085">
    <property type="protein sequence ID" value="KAK0666616.1"/>
    <property type="molecule type" value="Genomic_DNA"/>
</dbReference>
<feature type="domain" description="BRO1" evidence="4">
    <location>
        <begin position="1"/>
        <end position="365"/>
    </location>
</feature>
<reference evidence="5" key="1">
    <citation type="submission" date="2023-06" db="EMBL/GenBank/DDBJ databases">
        <title>Genome-scale phylogeny and comparative genomics of the fungal order Sordariales.</title>
        <authorList>
            <consortium name="Lawrence Berkeley National Laboratory"/>
            <person name="Hensen N."/>
            <person name="Bonometti L."/>
            <person name="Westerberg I."/>
            <person name="Brannstrom I.O."/>
            <person name="Guillou S."/>
            <person name="Cros-Aarteil S."/>
            <person name="Calhoun S."/>
            <person name="Haridas S."/>
            <person name="Kuo A."/>
            <person name="Mondo S."/>
            <person name="Pangilinan J."/>
            <person name="Riley R."/>
            <person name="Labutti K."/>
            <person name="Andreopoulos B."/>
            <person name="Lipzen A."/>
            <person name="Chen C."/>
            <person name="Yanf M."/>
            <person name="Daum C."/>
            <person name="Ng V."/>
            <person name="Clum A."/>
            <person name="Steindorff A."/>
            <person name="Ohm R."/>
            <person name="Martin F."/>
            <person name="Silar P."/>
            <person name="Natvig D."/>
            <person name="Lalanne C."/>
            <person name="Gautier V."/>
            <person name="Ament-Velasquez S.L."/>
            <person name="Kruys A."/>
            <person name="Hutchinson M.I."/>
            <person name="Powell A.J."/>
            <person name="Barry K."/>
            <person name="Miller A.N."/>
            <person name="Grigoriev I.V."/>
            <person name="Debuchy R."/>
            <person name="Gladieux P."/>
            <person name="Thoren M.H."/>
            <person name="Johannesson H."/>
        </authorList>
    </citation>
    <scope>NUCLEOTIDE SEQUENCE</scope>
    <source>
        <strain evidence="5">CBS 307.81</strain>
    </source>
</reference>
<dbReference type="InterPro" id="IPR025304">
    <property type="entry name" value="ALIX_V_dom"/>
</dbReference>
<dbReference type="Pfam" id="PF03097">
    <property type="entry name" value="BRO1"/>
    <property type="match status" value="1"/>
</dbReference>
<evidence type="ECO:0000256" key="2">
    <source>
        <dbReference type="SAM" id="Coils"/>
    </source>
</evidence>
<feature type="compositionally biased region" description="Polar residues" evidence="3">
    <location>
        <begin position="757"/>
        <end position="768"/>
    </location>
</feature>
<dbReference type="Gene3D" id="1.25.40.280">
    <property type="entry name" value="alix/aip1 like domains"/>
    <property type="match status" value="1"/>
</dbReference>
<gene>
    <name evidence="5" type="ORF">QBC41DRAFT_325428</name>
</gene>
<dbReference type="CDD" id="cd09236">
    <property type="entry name" value="V_AnPalA_UmRIM20_like"/>
    <property type="match status" value="1"/>
</dbReference>